<reference evidence="2 3" key="1">
    <citation type="submission" date="2013-11" db="EMBL/GenBank/DDBJ databases">
        <title>Genome sequencing of Stegodyphus mimosarum.</title>
        <authorList>
            <person name="Bechsgaard J."/>
        </authorList>
    </citation>
    <scope>NUCLEOTIDE SEQUENCE [LARGE SCALE GENOMIC DNA]</scope>
</reference>
<proteinExistence type="predicted"/>
<gene>
    <name evidence="2" type="ORF">X975_03696</name>
</gene>
<feature type="compositionally biased region" description="Low complexity" evidence="1">
    <location>
        <begin position="135"/>
        <end position="145"/>
    </location>
</feature>
<keyword evidence="3" id="KW-1185">Reference proteome</keyword>
<feature type="non-terminal residue" evidence="2">
    <location>
        <position position="145"/>
    </location>
</feature>
<evidence type="ECO:0000313" key="2">
    <source>
        <dbReference type="EMBL" id="KFM71183.1"/>
    </source>
</evidence>
<feature type="region of interest" description="Disordered" evidence="1">
    <location>
        <begin position="64"/>
        <end position="89"/>
    </location>
</feature>
<name>A0A087U1E4_STEMI</name>
<evidence type="ECO:0000256" key="1">
    <source>
        <dbReference type="SAM" id="MobiDB-lite"/>
    </source>
</evidence>
<dbReference type="STRING" id="407821.A0A087U1E4"/>
<dbReference type="AlphaFoldDB" id="A0A087U1E4"/>
<sequence length="145" mass="16102">MVRTRSDSGRPLTDQEILAQVTVRNLDTGEQIPLSLAEEHLPKCLNPLSLHIMRLTSEYVSNTALNKESDEESTDMRKPDSTDVGTIAKGLGRGLGKRFKMEVNRIRTVVDRVTHSRHGDDDGSEEEILSDQRSSVKIKVSSKGS</sequence>
<dbReference type="OrthoDB" id="6425601at2759"/>
<protein>
    <submittedName>
        <fullName evidence="2">WD repeat-containing protein 44</fullName>
    </submittedName>
</protein>
<dbReference type="EMBL" id="KK117700">
    <property type="protein sequence ID" value="KFM71183.1"/>
    <property type="molecule type" value="Genomic_DNA"/>
</dbReference>
<evidence type="ECO:0000313" key="3">
    <source>
        <dbReference type="Proteomes" id="UP000054359"/>
    </source>
</evidence>
<feature type="region of interest" description="Disordered" evidence="1">
    <location>
        <begin position="113"/>
        <end position="145"/>
    </location>
</feature>
<dbReference type="Proteomes" id="UP000054359">
    <property type="component" value="Unassembled WGS sequence"/>
</dbReference>
<accession>A0A087U1E4</accession>
<organism evidence="2 3">
    <name type="scientific">Stegodyphus mimosarum</name>
    <name type="common">African social velvet spider</name>
    <dbReference type="NCBI Taxonomy" id="407821"/>
    <lineage>
        <taxon>Eukaryota</taxon>
        <taxon>Metazoa</taxon>
        <taxon>Ecdysozoa</taxon>
        <taxon>Arthropoda</taxon>
        <taxon>Chelicerata</taxon>
        <taxon>Arachnida</taxon>
        <taxon>Araneae</taxon>
        <taxon>Araneomorphae</taxon>
        <taxon>Entelegynae</taxon>
        <taxon>Eresoidea</taxon>
        <taxon>Eresidae</taxon>
        <taxon>Stegodyphus</taxon>
    </lineage>
</organism>